<dbReference type="InterPro" id="IPR029070">
    <property type="entry name" value="Chitinase_insertion_sf"/>
</dbReference>
<evidence type="ECO:0000256" key="1">
    <source>
        <dbReference type="ARBA" id="ARBA00022801"/>
    </source>
</evidence>
<dbReference type="KEGG" id="nai:NECAME_16941"/>
<reference evidence="6" key="1">
    <citation type="journal article" date="2014" name="Nat. Genet.">
        <title>Genome of the human hookworm Necator americanus.</title>
        <authorList>
            <person name="Tang Y.T."/>
            <person name="Gao X."/>
            <person name="Rosa B.A."/>
            <person name="Abubucker S."/>
            <person name="Hallsworth-Pepin K."/>
            <person name="Martin J."/>
            <person name="Tyagi R."/>
            <person name="Heizer E."/>
            <person name="Zhang X."/>
            <person name="Bhonagiri-Palsikar V."/>
            <person name="Minx P."/>
            <person name="Warren W.C."/>
            <person name="Wang Q."/>
            <person name="Zhan B."/>
            <person name="Hotez P.J."/>
            <person name="Sternberg P.W."/>
            <person name="Dougall A."/>
            <person name="Gaze S.T."/>
            <person name="Mulvenna J."/>
            <person name="Sotillo J."/>
            <person name="Ranganathan S."/>
            <person name="Rabelo E.M."/>
            <person name="Wilson R.K."/>
            <person name="Felgner P.L."/>
            <person name="Bethony J."/>
            <person name="Hawdon J.M."/>
            <person name="Gasser R.B."/>
            <person name="Loukas A."/>
            <person name="Mitreva M."/>
        </authorList>
    </citation>
    <scope>NUCLEOTIDE SEQUENCE [LARGE SCALE GENOMIC DNA]</scope>
</reference>
<dbReference type="GO" id="GO:0004568">
    <property type="term" value="F:chitinase activity"/>
    <property type="evidence" value="ECO:0007669"/>
    <property type="project" value="UniProtKB-ARBA"/>
</dbReference>
<dbReference type="PROSITE" id="PS51910">
    <property type="entry name" value="GH18_2"/>
    <property type="match status" value="1"/>
</dbReference>
<dbReference type="InterPro" id="IPR006954">
    <property type="entry name" value="Mlt-10-like"/>
</dbReference>
<protein>
    <submittedName>
        <fullName evidence="5">Glycosyl hydrolase, family 18</fullName>
    </submittedName>
</protein>
<keyword evidence="6" id="KW-1185">Reference proteome</keyword>
<accession>W2TTF0</accession>
<dbReference type="GO" id="GO:0006032">
    <property type="term" value="P:chitin catabolic process"/>
    <property type="evidence" value="ECO:0007669"/>
    <property type="project" value="UniProtKB-ARBA"/>
</dbReference>
<evidence type="ECO:0000256" key="3">
    <source>
        <dbReference type="RuleBase" id="RU000489"/>
    </source>
</evidence>
<sequence>MEQAAAHIFYKKTDSLKEMALNEKGFAEIREIHRNWYFFSVKALLAQMAKELLANTSFERGEKLKNCLKRIQETKDLTRTARCLIKAKKLEEKSPILINAFSIPGSELNSKLKDRRPWLRNAVRLNLQKFGRKCRSRLFSYGESLRVRRSPHRLIASNILKSDAEFLEVSQQKVAPALLEATTSSPAHKLSTLFVSLFSKVSASELPKKWSTTYKKMLELQKKLEENEKLPGARVYDAAIYDLVTNDRISTEHSNKSVPFIPPFLKDVMGVVNSFSGGENARILSPRLAPLMPSKERSRGLLSPAVFPFYKDDSEQQILPIPKVLEDSGLNEKDRENVLEMIIEVSGARETVDNAMKIGESFEALRASFNNVQKKDLDQRGFTFMEVEQMRKLHKSQGLKEPEIDIQIEHYAALPKSERMKALWETVSNIAGIHKRRSKRQGLASPSILQPTVLSPYQFAPVSAFVGETGVHERPCARRVVGYITSWGTVPFTDDQAKRLTHLVFAFFTMESDGRIYLDGDAAQQRLDAVMTVAKRNSHLKTLFAIGGWENSQYFSLLTADHPRRTILINNIIEVIKKYGFDGVDLDWEYPVTGGSVEGTPSDRRNYVHLMRELRNRLRELEEQTGRQTGYLISFAGAAGHWVLKPGYDLVQLVKYVDFVNVMSYDYFGAWQSKWGAFTGPPAPLHFATPKGFSGRMNVHATMKYYGCQIEATNKLNMGVPFYGRYWHNVGDAADPNDEMWRTAKATDGYAKFEGGDVKWRELHKRFDVSRAKFHQGAKSPFIWLQENQTFVGFENPESLGFKVNYIIENDLGGVMVWAIDFDDDQLTMLKVVTEGELCIRNGHPMGMAYKCSPINEQRWWTYDDGE</sequence>
<evidence type="ECO:0000313" key="6">
    <source>
        <dbReference type="Proteomes" id="UP000053676"/>
    </source>
</evidence>
<keyword evidence="2 3" id="KW-0326">Glycosidase</keyword>
<dbReference type="InterPro" id="IPR001579">
    <property type="entry name" value="Glyco_hydro_18_chit_AS"/>
</dbReference>
<dbReference type="InterPro" id="IPR017853">
    <property type="entry name" value="GH"/>
</dbReference>
<dbReference type="PANTHER" id="PTHR46073:SF4">
    <property type="entry name" value="GH18 DOMAIN-CONTAINING PROTEIN"/>
    <property type="match status" value="1"/>
</dbReference>
<dbReference type="OrthoDB" id="10063355at2759"/>
<dbReference type="AlphaFoldDB" id="W2TTF0"/>
<feature type="non-terminal residue" evidence="5">
    <location>
        <position position="867"/>
    </location>
</feature>
<name>W2TTF0_NECAM</name>
<dbReference type="Pfam" id="PF00704">
    <property type="entry name" value="Glyco_hydro_18"/>
    <property type="match status" value="1"/>
</dbReference>
<keyword evidence="1 3" id="KW-0378">Hydrolase</keyword>
<evidence type="ECO:0000313" key="5">
    <source>
        <dbReference type="EMBL" id="ETN85068.1"/>
    </source>
</evidence>
<gene>
    <name evidence="5" type="ORF">NECAME_16941</name>
</gene>
<dbReference type="GO" id="GO:0005975">
    <property type="term" value="P:carbohydrate metabolic process"/>
    <property type="evidence" value="ECO:0007669"/>
    <property type="project" value="InterPro"/>
</dbReference>
<dbReference type="EMBL" id="KI657821">
    <property type="protein sequence ID" value="ETN85068.1"/>
    <property type="molecule type" value="Genomic_DNA"/>
</dbReference>
<dbReference type="SMART" id="SM00636">
    <property type="entry name" value="Glyco_18"/>
    <property type="match status" value="1"/>
</dbReference>
<dbReference type="SUPFAM" id="SSF51445">
    <property type="entry name" value="(Trans)glycosidases"/>
    <property type="match status" value="1"/>
</dbReference>
<organism evidence="5 6">
    <name type="scientific">Necator americanus</name>
    <name type="common">Human hookworm</name>
    <dbReference type="NCBI Taxonomy" id="51031"/>
    <lineage>
        <taxon>Eukaryota</taxon>
        <taxon>Metazoa</taxon>
        <taxon>Ecdysozoa</taxon>
        <taxon>Nematoda</taxon>
        <taxon>Chromadorea</taxon>
        <taxon>Rhabditida</taxon>
        <taxon>Rhabditina</taxon>
        <taxon>Rhabditomorpha</taxon>
        <taxon>Strongyloidea</taxon>
        <taxon>Ancylostomatidae</taxon>
        <taxon>Bunostominae</taxon>
        <taxon>Necator</taxon>
    </lineage>
</organism>
<proteinExistence type="predicted"/>
<dbReference type="Proteomes" id="UP000053676">
    <property type="component" value="Unassembled WGS sequence"/>
</dbReference>
<dbReference type="Gene3D" id="3.20.20.80">
    <property type="entry name" value="Glycosidases"/>
    <property type="match status" value="1"/>
</dbReference>
<evidence type="ECO:0000256" key="2">
    <source>
        <dbReference type="ARBA" id="ARBA00023295"/>
    </source>
</evidence>
<dbReference type="PROSITE" id="PS01095">
    <property type="entry name" value="GH18_1"/>
    <property type="match status" value="1"/>
</dbReference>
<dbReference type="PANTHER" id="PTHR46073">
    <property type="entry name" value="CHITINASE"/>
    <property type="match status" value="1"/>
</dbReference>
<dbReference type="InterPro" id="IPR001223">
    <property type="entry name" value="Glyco_hydro18_cat"/>
</dbReference>
<dbReference type="GO" id="GO:0008061">
    <property type="term" value="F:chitin binding"/>
    <property type="evidence" value="ECO:0007669"/>
    <property type="project" value="InterPro"/>
</dbReference>
<dbReference type="Gene3D" id="3.10.50.10">
    <property type="match status" value="1"/>
</dbReference>
<evidence type="ECO:0000259" key="4">
    <source>
        <dbReference type="PROSITE" id="PS51910"/>
    </source>
</evidence>
<feature type="domain" description="GH18" evidence="4">
    <location>
        <begin position="478"/>
        <end position="840"/>
    </location>
</feature>
<dbReference type="InterPro" id="IPR011583">
    <property type="entry name" value="Chitinase_II/V-like_cat"/>
</dbReference>
<dbReference type="Pfam" id="PF04870">
    <property type="entry name" value="Moulting_cycle"/>
    <property type="match status" value="1"/>
</dbReference>
<dbReference type="STRING" id="51031.W2TTF0"/>